<reference evidence="1" key="1">
    <citation type="journal article" date="2011" name="Environ. Microbiol.">
        <title>Time-series analyses of Monterey Bay coastal microbial picoplankton using a 'genome proxy' microarray.</title>
        <authorList>
            <person name="Rich V.I."/>
            <person name="Pham V.D."/>
            <person name="Eppley J."/>
            <person name="Shi Y."/>
            <person name="DeLong E.F."/>
        </authorList>
    </citation>
    <scope>NUCLEOTIDE SEQUENCE</scope>
</reference>
<organism evidence="1">
    <name type="scientific">uncultured Acidobacteria bacterium HF4000_26D02</name>
    <dbReference type="NCBI Taxonomy" id="710731"/>
    <lineage>
        <taxon>Bacteria</taxon>
        <taxon>Pseudomonadati</taxon>
        <taxon>Acidobacteriota</taxon>
        <taxon>environmental samples</taxon>
    </lineage>
</organism>
<protein>
    <submittedName>
        <fullName evidence="1">Uncharacterized protein</fullName>
    </submittedName>
</protein>
<evidence type="ECO:0000313" key="1">
    <source>
        <dbReference type="EMBL" id="ADI18653.1"/>
    </source>
</evidence>
<proteinExistence type="predicted"/>
<dbReference type="EMBL" id="GU474896">
    <property type="protein sequence ID" value="ADI18653.1"/>
    <property type="molecule type" value="Genomic_DNA"/>
</dbReference>
<name>E0XW62_9BACT</name>
<sequence length="57" mass="6309">MAAWRHPLCGLAASPWHLRECDPPDFPGGSPYMPEPTLPIVGWASLLRPPIVITSFR</sequence>
<accession>E0XW62</accession>
<dbReference type="AlphaFoldDB" id="E0XW62"/>